<sequence>MISFPTNFRHVLHIDPTTADPERLSLLLKTSGVLEQETEYEEEEEEEEEWPPEDPPLGEVPEEAPRGTEGPLKAPKAHRPSSRVRKSMISFPTNFQHVDHISAGERIYAPDSPPPQIPPDFPPPQIPPEPDPGAEDGEKLSSWSGSQSEADVCNSRSDETDFDSSLAQFRIPPPPPSPHQNGKAMIGPPTNFQHVSHVGFGGLGSED</sequence>
<feature type="domain" description="CRIB" evidence="2">
    <location>
        <begin position="89"/>
        <end position="102"/>
    </location>
</feature>
<reference evidence="3" key="1">
    <citation type="submission" date="2020-07" db="EMBL/GenBank/DDBJ databases">
        <title>The High-quality genome of the commercially important snow crab, Chionoecetes opilio.</title>
        <authorList>
            <person name="Jeong J.-H."/>
            <person name="Ryu S."/>
        </authorList>
    </citation>
    <scope>NUCLEOTIDE SEQUENCE</scope>
    <source>
        <strain evidence="3">MADBK_172401_WGS</strain>
        <tissue evidence="3">Digestive gland</tissue>
    </source>
</reference>
<feature type="domain" description="CRIB" evidence="2">
    <location>
        <begin position="186"/>
        <end position="199"/>
    </location>
</feature>
<dbReference type="OrthoDB" id="5559822at2759"/>
<evidence type="ECO:0000313" key="3">
    <source>
        <dbReference type="EMBL" id="KAG0716960.1"/>
    </source>
</evidence>
<accession>A0A8J4Y8T8</accession>
<feature type="region of interest" description="Disordered" evidence="1">
    <location>
        <begin position="29"/>
        <end position="207"/>
    </location>
</feature>
<organism evidence="3 4">
    <name type="scientific">Chionoecetes opilio</name>
    <name type="common">Atlantic snow crab</name>
    <name type="synonym">Cancer opilio</name>
    <dbReference type="NCBI Taxonomy" id="41210"/>
    <lineage>
        <taxon>Eukaryota</taxon>
        <taxon>Metazoa</taxon>
        <taxon>Ecdysozoa</taxon>
        <taxon>Arthropoda</taxon>
        <taxon>Crustacea</taxon>
        <taxon>Multicrustacea</taxon>
        <taxon>Malacostraca</taxon>
        <taxon>Eumalacostraca</taxon>
        <taxon>Eucarida</taxon>
        <taxon>Decapoda</taxon>
        <taxon>Pleocyemata</taxon>
        <taxon>Brachyura</taxon>
        <taxon>Eubrachyura</taxon>
        <taxon>Majoidea</taxon>
        <taxon>Majidae</taxon>
        <taxon>Chionoecetes</taxon>
    </lineage>
</organism>
<evidence type="ECO:0000256" key="1">
    <source>
        <dbReference type="SAM" id="MobiDB-lite"/>
    </source>
</evidence>
<feature type="compositionally biased region" description="Pro residues" evidence="1">
    <location>
        <begin position="111"/>
        <end position="131"/>
    </location>
</feature>
<feature type="compositionally biased region" description="Basic residues" evidence="1">
    <location>
        <begin position="75"/>
        <end position="86"/>
    </location>
</feature>
<dbReference type="Pfam" id="PF00786">
    <property type="entry name" value="PBD"/>
    <property type="match status" value="1"/>
</dbReference>
<protein>
    <recommendedName>
        <fullName evidence="2">CRIB domain-containing protein</fullName>
    </recommendedName>
</protein>
<dbReference type="Gene3D" id="3.90.810.10">
    <property type="entry name" value="CRIB domain"/>
    <property type="match status" value="2"/>
</dbReference>
<proteinExistence type="predicted"/>
<evidence type="ECO:0000259" key="2">
    <source>
        <dbReference type="PROSITE" id="PS50108"/>
    </source>
</evidence>
<name>A0A8J4Y8T8_CHIOP</name>
<dbReference type="CDD" id="cd00132">
    <property type="entry name" value="CRIB"/>
    <property type="match status" value="1"/>
</dbReference>
<dbReference type="SMART" id="SM00285">
    <property type="entry name" value="PBD"/>
    <property type="match status" value="3"/>
</dbReference>
<dbReference type="PROSITE" id="PS50108">
    <property type="entry name" value="CRIB"/>
    <property type="match status" value="3"/>
</dbReference>
<keyword evidence="4" id="KW-1185">Reference proteome</keyword>
<feature type="compositionally biased region" description="Acidic residues" evidence="1">
    <location>
        <begin position="36"/>
        <end position="52"/>
    </location>
</feature>
<dbReference type="InterPro" id="IPR036936">
    <property type="entry name" value="CRIB_dom_sf"/>
</dbReference>
<dbReference type="EMBL" id="JACEEZ010018395">
    <property type="protein sequence ID" value="KAG0716960.1"/>
    <property type="molecule type" value="Genomic_DNA"/>
</dbReference>
<evidence type="ECO:0000313" key="4">
    <source>
        <dbReference type="Proteomes" id="UP000770661"/>
    </source>
</evidence>
<comment type="caution">
    <text evidence="3">The sequence shown here is derived from an EMBL/GenBank/DDBJ whole genome shotgun (WGS) entry which is preliminary data.</text>
</comment>
<dbReference type="AlphaFoldDB" id="A0A8J4Y8T8"/>
<feature type="domain" description="CRIB" evidence="2">
    <location>
        <begin position="2"/>
        <end position="15"/>
    </location>
</feature>
<dbReference type="Proteomes" id="UP000770661">
    <property type="component" value="Unassembled WGS sequence"/>
</dbReference>
<dbReference type="InterPro" id="IPR000095">
    <property type="entry name" value="CRIB_dom"/>
</dbReference>
<gene>
    <name evidence="3" type="ORF">GWK47_008411</name>
</gene>